<dbReference type="Proteomes" id="UP000593758">
    <property type="component" value="Chromosome"/>
</dbReference>
<dbReference type="KEGG" id="halt:IM660_06345"/>
<dbReference type="PROSITE" id="PS51257">
    <property type="entry name" value="PROKAR_LIPOPROTEIN"/>
    <property type="match status" value="1"/>
</dbReference>
<dbReference type="RefSeq" id="WP_193498529.1">
    <property type="nucleotide sequence ID" value="NZ_CP063169.1"/>
</dbReference>
<dbReference type="CDD" id="cd13585">
    <property type="entry name" value="PBP2_TMBP_like"/>
    <property type="match status" value="1"/>
</dbReference>
<feature type="signal peptide" evidence="1">
    <location>
        <begin position="1"/>
        <end position="25"/>
    </location>
</feature>
<dbReference type="EMBL" id="CP063169">
    <property type="protein sequence ID" value="QOR71877.1"/>
    <property type="molecule type" value="Genomic_DNA"/>
</dbReference>
<feature type="chain" id="PRO_5038384143" evidence="1">
    <location>
        <begin position="26"/>
        <end position="436"/>
    </location>
</feature>
<evidence type="ECO:0000313" key="3">
    <source>
        <dbReference type="Proteomes" id="UP000593758"/>
    </source>
</evidence>
<reference evidence="2 3" key="1">
    <citation type="submission" date="2020-10" db="EMBL/GenBank/DDBJ databases">
        <title>Haloactinobacterium sp. RN3S43, a bacterium isolated from saline soil.</title>
        <authorList>
            <person name="Sun J.-Q."/>
        </authorList>
    </citation>
    <scope>NUCLEOTIDE SEQUENCE [LARGE SCALE GENOMIC DNA]</scope>
    <source>
        <strain evidence="2 3">RN3S43</strain>
    </source>
</reference>
<dbReference type="InterPro" id="IPR050490">
    <property type="entry name" value="Bact_solute-bd_prot1"/>
</dbReference>
<keyword evidence="3" id="KW-1185">Reference proteome</keyword>
<keyword evidence="1" id="KW-0732">Signal</keyword>
<evidence type="ECO:0000256" key="1">
    <source>
        <dbReference type="SAM" id="SignalP"/>
    </source>
</evidence>
<accession>A0A7M1SXW6</accession>
<dbReference type="AlphaFoldDB" id="A0A7M1SXW6"/>
<dbReference type="SUPFAM" id="SSF53850">
    <property type="entry name" value="Periplasmic binding protein-like II"/>
    <property type="match status" value="1"/>
</dbReference>
<dbReference type="PANTHER" id="PTHR43649:SF12">
    <property type="entry name" value="DIACETYLCHITOBIOSE BINDING PROTEIN DASA"/>
    <property type="match status" value="1"/>
</dbReference>
<dbReference type="Gene3D" id="3.40.190.10">
    <property type="entry name" value="Periplasmic binding protein-like II"/>
    <property type="match status" value="1"/>
</dbReference>
<dbReference type="PANTHER" id="PTHR43649">
    <property type="entry name" value="ARABINOSE-BINDING PROTEIN-RELATED"/>
    <property type="match status" value="1"/>
</dbReference>
<proteinExistence type="predicted"/>
<dbReference type="Pfam" id="PF01547">
    <property type="entry name" value="SBP_bac_1"/>
    <property type="match status" value="1"/>
</dbReference>
<dbReference type="InterPro" id="IPR006059">
    <property type="entry name" value="SBP"/>
</dbReference>
<name>A0A7M1SXW6_9MICO</name>
<protein>
    <submittedName>
        <fullName evidence="2">Sugar ABC transporter substrate-binding protein</fullName>
    </submittedName>
</protein>
<sequence>MIPRTPHARVVAVAAAVTSGALALAACSSAPETPSTGEATPSTINLLGPEDPATFAPLIEGFEGSHEGYSVEYTQVPFDQLNSTLQQRLGAEDSTIDVYTVDQPRVAQLAAQGYLVDLTDLADEAQEVMSPTMYDVNVIDEQMWAASIWDSTQLMFYNVDALAAAGVEPPSSDPSERWTWEQTVAAAEQVQAAGETEWGLILEQIEYYYQLQPLMASLGGGSGITGEDALTPDITNDAWVEAMTWYGDLFADGLAPRGVGSFETSPIFADGESAFFVGGPWDVGVFSESETNWAVAPMPYFDGGEQVTPTGSWSWGINPASQNQAAALLFLEYATLNPEGNLLSTEATTIIPANAEAAAAYLPQLEELAGDRSAGVADLITYELENTALARPLTVGYVQFEEVMNTAFADIRNGSDPAERLAEATTQLEDAWSQLR</sequence>
<gene>
    <name evidence="2" type="ORF">IM660_06345</name>
</gene>
<organism evidence="2 3">
    <name type="scientific">Ruania alkalisoli</name>
    <dbReference type="NCBI Taxonomy" id="2779775"/>
    <lineage>
        <taxon>Bacteria</taxon>
        <taxon>Bacillati</taxon>
        <taxon>Actinomycetota</taxon>
        <taxon>Actinomycetes</taxon>
        <taxon>Micrococcales</taxon>
        <taxon>Ruaniaceae</taxon>
        <taxon>Ruania</taxon>
    </lineage>
</organism>
<evidence type="ECO:0000313" key="2">
    <source>
        <dbReference type="EMBL" id="QOR71877.1"/>
    </source>
</evidence>